<proteinExistence type="predicted"/>
<reference evidence="2" key="1">
    <citation type="submission" date="2017-09" db="EMBL/GenBank/DDBJ databases">
        <title>Depth-based differentiation of microbial function through sediment-hosted aquifers and enrichment of novel symbionts in the deep terrestrial subsurface.</title>
        <authorList>
            <person name="Probst A.J."/>
            <person name="Ladd B."/>
            <person name="Jarett J.K."/>
            <person name="Geller-Mcgrath D.E."/>
            <person name="Sieber C.M.K."/>
            <person name="Emerson J.B."/>
            <person name="Anantharaman K."/>
            <person name="Thomas B.C."/>
            <person name="Malmstrom R."/>
            <person name="Stieglmeier M."/>
            <person name="Klingl A."/>
            <person name="Woyke T."/>
            <person name="Ryan C.M."/>
            <person name="Banfield J.F."/>
        </authorList>
    </citation>
    <scope>NUCLEOTIDE SEQUENCE [LARGE SCALE GENOMIC DNA]</scope>
</reference>
<accession>A0A2M7BQJ8</accession>
<gene>
    <name evidence="1" type="ORF">COS53_00715</name>
</gene>
<evidence type="ECO:0000313" key="2">
    <source>
        <dbReference type="Proteomes" id="UP000229191"/>
    </source>
</evidence>
<dbReference type="AlphaFoldDB" id="A0A2M7BQJ8"/>
<dbReference type="Proteomes" id="UP000229191">
    <property type="component" value="Unassembled WGS sequence"/>
</dbReference>
<dbReference type="EMBL" id="PEVB01000021">
    <property type="protein sequence ID" value="PIV07761.1"/>
    <property type="molecule type" value="Genomic_DNA"/>
</dbReference>
<organism evidence="1 2">
    <name type="scientific">Candidatus Shapirobacteria bacterium CG03_land_8_20_14_0_80_35_14</name>
    <dbReference type="NCBI Taxonomy" id="1974878"/>
    <lineage>
        <taxon>Bacteria</taxon>
        <taxon>Candidatus Shapironibacteriota</taxon>
    </lineage>
</organism>
<name>A0A2M7BQJ8_9BACT</name>
<protein>
    <submittedName>
        <fullName evidence="1">Uncharacterized protein</fullName>
    </submittedName>
</protein>
<comment type="caution">
    <text evidence="1">The sequence shown here is derived from an EMBL/GenBank/DDBJ whole genome shotgun (WGS) entry which is preliminary data.</text>
</comment>
<evidence type="ECO:0000313" key="1">
    <source>
        <dbReference type="EMBL" id="PIV07761.1"/>
    </source>
</evidence>
<sequence>MYNWSTDISKLAKNKDKFTIWKLEQLINFGLNGELLPHLQLKKFLPVLDIDPQKKKYLQFLLSA</sequence>